<organism evidence="2 3">
    <name type="scientific">Yoonia maritima</name>
    <dbReference type="NCBI Taxonomy" id="1435347"/>
    <lineage>
        <taxon>Bacteria</taxon>
        <taxon>Pseudomonadati</taxon>
        <taxon>Pseudomonadota</taxon>
        <taxon>Alphaproteobacteria</taxon>
        <taxon>Rhodobacterales</taxon>
        <taxon>Paracoccaceae</taxon>
        <taxon>Yoonia</taxon>
    </lineage>
</organism>
<evidence type="ECO:0000313" key="2">
    <source>
        <dbReference type="EMBL" id="PRY80477.1"/>
    </source>
</evidence>
<accession>A0A2T0W4W5</accession>
<evidence type="ECO:0000313" key="3">
    <source>
        <dbReference type="Proteomes" id="UP000238007"/>
    </source>
</evidence>
<feature type="compositionally biased region" description="Basic and acidic residues" evidence="1">
    <location>
        <begin position="89"/>
        <end position="104"/>
    </location>
</feature>
<protein>
    <submittedName>
        <fullName evidence="2">Uncharacterized protein</fullName>
    </submittedName>
</protein>
<dbReference type="EMBL" id="PVTP01000001">
    <property type="protein sequence ID" value="PRY80477.1"/>
    <property type="molecule type" value="Genomic_DNA"/>
</dbReference>
<comment type="caution">
    <text evidence="2">The sequence shown here is derived from an EMBL/GenBank/DDBJ whole genome shotgun (WGS) entry which is preliminary data.</text>
</comment>
<keyword evidence="3" id="KW-1185">Reference proteome</keyword>
<dbReference type="AlphaFoldDB" id="A0A2T0W4W5"/>
<dbReference type="RefSeq" id="WP_311135510.1">
    <property type="nucleotide sequence ID" value="NZ_PVTP01000001.1"/>
</dbReference>
<dbReference type="Proteomes" id="UP000238007">
    <property type="component" value="Unassembled WGS sequence"/>
</dbReference>
<sequence>MAESYVQRVADELADLALADQKASGDIAIVDAIGDILGASSQTLQETYLTSVRVRRAEERARAMLDSRLVNGYKDAPAPKAAPLQGLSDEDKEREEAKIAEDAATKQAAPAPEPQAEPEVQATEPTVGMPRRVKR</sequence>
<reference evidence="2 3" key="1">
    <citation type="submission" date="2018-03" db="EMBL/GenBank/DDBJ databases">
        <title>Genomic Encyclopedia of Archaeal and Bacterial Type Strains, Phase II (KMG-II): from individual species to whole genera.</title>
        <authorList>
            <person name="Goeker M."/>
        </authorList>
    </citation>
    <scope>NUCLEOTIDE SEQUENCE [LARGE SCALE GENOMIC DNA]</scope>
    <source>
        <strain evidence="2 3">DSM 101533</strain>
    </source>
</reference>
<proteinExistence type="predicted"/>
<gene>
    <name evidence="2" type="ORF">CLV80_101331</name>
</gene>
<evidence type="ECO:0000256" key="1">
    <source>
        <dbReference type="SAM" id="MobiDB-lite"/>
    </source>
</evidence>
<feature type="region of interest" description="Disordered" evidence="1">
    <location>
        <begin position="73"/>
        <end position="135"/>
    </location>
</feature>
<name>A0A2T0W4W5_9RHOB</name>